<evidence type="ECO:0000256" key="4">
    <source>
        <dbReference type="ARBA" id="ARBA00023163"/>
    </source>
</evidence>
<dbReference type="InterPro" id="IPR036388">
    <property type="entry name" value="WH-like_DNA-bd_sf"/>
</dbReference>
<sequence>MDELRGMITFARVVESGSFAEAARKSGVGRAAISHQVKQLEERLGVRLLHRSTRSLSLTHAGQDYYQSCKIIADEAEAASRRLQALSSEPAGRVSITCSTNFGLKRIVPLLSHFRQLYPKVDLEVELTDQITNLIEGGYDLAIRAGPLQISNMMARKLCSAQRVICATPDYLDRFGRPASPEELAQHGWVVYSRQTNQINLNREGQRHTIRVNGPVHTNNAGARLQFVLGGHGLGLLPEHELWDLPDGTLEILLPDYQLAPLDLFAVYPPGAASSLKVRMLIDYLAQELPRSGQPPQKRTRREITSREITDREIPRTEIKED</sequence>
<dbReference type="PANTHER" id="PTHR30537">
    <property type="entry name" value="HTH-TYPE TRANSCRIPTIONAL REGULATOR"/>
    <property type="match status" value="1"/>
</dbReference>
<name>A0ABT4LF46_9PROT</name>
<dbReference type="RefSeq" id="WP_269421923.1">
    <property type="nucleotide sequence ID" value="NZ_JAPWGY010000001.1"/>
</dbReference>
<keyword evidence="3" id="KW-0238">DNA-binding</keyword>
<evidence type="ECO:0000256" key="1">
    <source>
        <dbReference type="ARBA" id="ARBA00009437"/>
    </source>
</evidence>
<organism evidence="7 8">
    <name type="scientific">Kiloniella laminariae</name>
    <dbReference type="NCBI Taxonomy" id="454162"/>
    <lineage>
        <taxon>Bacteria</taxon>
        <taxon>Pseudomonadati</taxon>
        <taxon>Pseudomonadota</taxon>
        <taxon>Alphaproteobacteria</taxon>
        <taxon>Rhodospirillales</taxon>
        <taxon>Kiloniellaceae</taxon>
        <taxon>Kiloniella</taxon>
    </lineage>
</organism>
<dbReference type="Pfam" id="PF03466">
    <property type="entry name" value="LysR_substrate"/>
    <property type="match status" value="1"/>
</dbReference>
<protein>
    <submittedName>
        <fullName evidence="7">LysR family transcriptional regulator</fullName>
    </submittedName>
</protein>
<evidence type="ECO:0000313" key="7">
    <source>
        <dbReference type="EMBL" id="MCZ4279726.1"/>
    </source>
</evidence>
<evidence type="ECO:0000259" key="6">
    <source>
        <dbReference type="PROSITE" id="PS50931"/>
    </source>
</evidence>
<dbReference type="EMBL" id="JAPWGY010000001">
    <property type="protein sequence ID" value="MCZ4279726.1"/>
    <property type="molecule type" value="Genomic_DNA"/>
</dbReference>
<keyword evidence="4" id="KW-0804">Transcription</keyword>
<dbReference type="PROSITE" id="PS50931">
    <property type="entry name" value="HTH_LYSR"/>
    <property type="match status" value="1"/>
</dbReference>
<dbReference type="SUPFAM" id="SSF53850">
    <property type="entry name" value="Periplasmic binding protein-like II"/>
    <property type="match status" value="1"/>
</dbReference>
<dbReference type="Gene3D" id="3.40.190.290">
    <property type="match status" value="1"/>
</dbReference>
<evidence type="ECO:0000256" key="2">
    <source>
        <dbReference type="ARBA" id="ARBA00023015"/>
    </source>
</evidence>
<accession>A0ABT4LF46</accession>
<feature type="region of interest" description="Disordered" evidence="5">
    <location>
        <begin position="290"/>
        <end position="322"/>
    </location>
</feature>
<feature type="domain" description="HTH lysR-type" evidence="6">
    <location>
        <begin position="1"/>
        <end position="59"/>
    </location>
</feature>
<dbReference type="SUPFAM" id="SSF46785">
    <property type="entry name" value="Winged helix' DNA-binding domain"/>
    <property type="match status" value="1"/>
</dbReference>
<dbReference type="Proteomes" id="UP001069802">
    <property type="component" value="Unassembled WGS sequence"/>
</dbReference>
<keyword evidence="2" id="KW-0805">Transcription regulation</keyword>
<gene>
    <name evidence="7" type="ORF">O4H49_02975</name>
</gene>
<dbReference type="InterPro" id="IPR005119">
    <property type="entry name" value="LysR_subst-bd"/>
</dbReference>
<dbReference type="InterPro" id="IPR058163">
    <property type="entry name" value="LysR-type_TF_proteobact-type"/>
</dbReference>
<proteinExistence type="inferred from homology"/>
<dbReference type="Gene3D" id="1.10.10.10">
    <property type="entry name" value="Winged helix-like DNA-binding domain superfamily/Winged helix DNA-binding domain"/>
    <property type="match status" value="1"/>
</dbReference>
<comment type="similarity">
    <text evidence="1">Belongs to the LysR transcriptional regulatory family.</text>
</comment>
<evidence type="ECO:0000256" key="3">
    <source>
        <dbReference type="ARBA" id="ARBA00023125"/>
    </source>
</evidence>
<dbReference type="InterPro" id="IPR000847">
    <property type="entry name" value="LysR_HTH_N"/>
</dbReference>
<dbReference type="InterPro" id="IPR036390">
    <property type="entry name" value="WH_DNA-bd_sf"/>
</dbReference>
<reference evidence="7" key="1">
    <citation type="submission" date="2022-12" db="EMBL/GenBank/DDBJ databases">
        <title>Bacterial isolates from different developmental stages of Nematostella vectensis.</title>
        <authorList>
            <person name="Fraune S."/>
        </authorList>
    </citation>
    <scope>NUCLEOTIDE SEQUENCE</scope>
    <source>
        <strain evidence="7">G21630-S1</strain>
    </source>
</reference>
<comment type="caution">
    <text evidence="7">The sequence shown here is derived from an EMBL/GenBank/DDBJ whole genome shotgun (WGS) entry which is preliminary data.</text>
</comment>
<evidence type="ECO:0000313" key="8">
    <source>
        <dbReference type="Proteomes" id="UP001069802"/>
    </source>
</evidence>
<dbReference type="PANTHER" id="PTHR30537:SF5">
    <property type="entry name" value="HTH-TYPE TRANSCRIPTIONAL ACTIVATOR TTDR-RELATED"/>
    <property type="match status" value="1"/>
</dbReference>
<dbReference type="CDD" id="cd08422">
    <property type="entry name" value="PBP2_CrgA_like"/>
    <property type="match status" value="1"/>
</dbReference>
<feature type="compositionally biased region" description="Basic and acidic residues" evidence="5">
    <location>
        <begin position="302"/>
        <end position="322"/>
    </location>
</feature>
<keyword evidence="8" id="KW-1185">Reference proteome</keyword>
<evidence type="ECO:0000256" key="5">
    <source>
        <dbReference type="SAM" id="MobiDB-lite"/>
    </source>
</evidence>
<dbReference type="Pfam" id="PF00126">
    <property type="entry name" value="HTH_1"/>
    <property type="match status" value="1"/>
</dbReference>